<evidence type="ECO:0000313" key="15">
    <source>
        <dbReference type="EMBL" id="RZF60228.1"/>
    </source>
</evidence>
<dbReference type="GO" id="GO:0046872">
    <property type="term" value="F:metal ion binding"/>
    <property type="evidence" value="ECO:0007669"/>
    <property type="project" value="UniProtKB-KW"/>
</dbReference>
<organism evidence="15 16">
    <name type="scientific">Sphingobacterium corticibacterium</name>
    <dbReference type="NCBI Taxonomy" id="2484746"/>
    <lineage>
        <taxon>Bacteria</taxon>
        <taxon>Pseudomonadati</taxon>
        <taxon>Bacteroidota</taxon>
        <taxon>Sphingobacteriia</taxon>
        <taxon>Sphingobacteriales</taxon>
        <taxon>Sphingobacteriaceae</taxon>
        <taxon>Sphingobacterium</taxon>
    </lineage>
</organism>
<gene>
    <name evidence="15" type="ORF">EWE74_14060</name>
</gene>
<dbReference type="GO" id="GO:0030158">
    <property type="term" value="F:protein xylosyltransferase activity"/>
    <property type="evidence" value="ECO:0007669"/>
    <property type="project" value="InterPro"/>
</dbReference>
<evidence type="ECO:0000313" key="16">
    <source>
        <dbReference type="Proteomes" id="UP000292855"/>
    </source>
</evidence>
<name>A0A4V2DC47_9SPHI</name>
<keyword evidence="11" id="KW-0472">Membrane</keyword>
<evidence type="ECO:0000256" key="12">
    <source>
        <dbReference type="ARBA" id="ARBA00023157"/>
    </source>
</evidence>
<proteinExistence type="predicted"/>
<keyword evidence="6" id="KW-0479">Metal-binding</keyword>
<dbReference type="EMBL" id="SGIT01000002">
    <property type="protein sequence ID" value="RZF60228.1"/>
    <property type="molecule type" value="Genomic_DNA"/>
</dbReference>
<evidence type="ECO:0000256" key="3">
    <source>
        <dbReference type="ARBA" id="ARBA00022676"/>
    </source>
</evidence>
<keyword evidence="13" id="KW-0325">Glycoprotein</keyword>
<evidence type="ECO:0000256" key="6">
    <source>
        <dbReference type="ARBA" id="ARBA00022723"/>
    </source>
</evidence>
<keyword evidence="3" id="KW-0328">Glycosyltransferase</keyword>
<evidence type="ECO:0000256" key="1">
    <source>
        <dbReference type="ARBA" id="ARBA00004323"/>
    </source>
</evidence>
<evidence type="ECO:0000256" key="9">
    <source>
        <dbReference type="ARBA" id="ARBA00022989"/>
    </source>
</evidence>
<dbReference type="PANTHER" id="PTHR46025">
    <property type="entry name" value="XYLOSYLTRANSFERASE OXT"/>
    <property type="match status" value="1"/>
</dbReference>
<dbReference type="GO" id="GO:0050650">
    <property type="term" value="P:chondroitin sulfate proteoglycan biosynthetic process"/>
    <property type="evidence" value="ECO:0007669"/>
    <property type="project" value="TreeGrafter"/>
</dbReference>
<dbReference type="Proteomes" id="UP000292855">
    <property type="component" value="Unassembled WGS sequence"/>
</dbReference>
<dbReference type="GO" id="GO:0015012">
    <property type="term" value="P:heparan sulfate proteoglycan biosynthetic process"/>
    <property type="evidence" value="ECO:0007669"/>
    <property type="project" value="TreeGrafter"/>
</dbReference>
<keyword evidence="8" id="KW-0735">Signal-anchor</keyword>
<keyword evidence="16" id="KW-1185">Reference proteome</keyword>
<evidence type="ECO:0000256" key="5">
    <source>
        <dbReference type="ARBA" id="ARBA00022692"/>
    </source>
</evidence>
<keyword evidence="5" id="KW-0812">Transmembrane</keyword>
<accession>A0A4V2DC47</accession>
<evidence type="ECO:0000256" key="4">
    <source>
        <dbReference type="ARBA" id="ARBA00022679"/>
    </source>
</evidence>
<evidence type="ECO:0000256" key="8">
    <source>
        <dbReference type="ARBA" id="ARBA00022968"/>
    </source>
</evidence>
<dbReference type="OrthoDB" id="7943907at2"/>
<dbReference type="RefSeq" id="WP_130142146.1">
    <property type="nucleotide sequence ID" value="NZ_SGIT01000002.1"/>
</dbReference>
<dbReference type="PANTHER" id="PTHR46025:SF3">
    <property type="entry name" value="XYLOSYLTRANSFERASE OXT"/>
    <property type="match status" value="1"/>
</dbReference>
<comment type="caution">
    <text evidence="15">The sequence shown here is derived from an EMBL/GenBank/DDBJ whole genome shotgun (WGS) entry which is preliminary data.</text>
</comment>
<evidence type="ECO:0000256" key="10">
    <source>
        <dbReference type="ARBA" id="ARBA00023034"/>
    </source>
</evidence>
<keyword evidence="4" id="KW-0808">Transferase</keyword>
<evidence type="ECO:0000256" key="2">
    <source>
        <dbReference type="ARBA" id="ARBA00004648"/>
    </source>
</evidence>
<keyword evidence="12" id="KW-1015">Disulfide bond</keyword>
<evidence type="ECO:0000256" key="7">
    <source>
        <dbReference type="ARBA" id="ARBA00022824"/>
    </source>
</evidence>
<keyword evidence="10" id="KW-0333">Golgi apparatus</keyword>
<comment type="subcellular location">
    <subcellularLocation>
        <location evidence="2">Endoplasmic reticulum membrane</location>
        <topology evidence="2">Single-pass type II membrane protein</topology>
    </subcellularLocation>
    <subcellularLocation>
        <location evidence="1">Golgi apparatus membrane</location>
        <topology evidence="1">Single-pass type II membrane protein</topology>
    </subcellularLocation>
</comment>
<protein>
    <recommendedName>
        <fullName evidence="14">Peptide O-xylosyltransferase</fullName>
    </recommendedName>
</protein>
<dbReference type="InterPro" id="IPR043538">
    <property type="entry name" value="XYLT"/>
</dbReference>
<evidence type="ECO:0000256" key="14">
    <source>
        <dbReference type="ARBA" id="ARBA00042865"/>
    </source>
</evidence>
<evidence type="ECO:0000256" key="11">
    <source>
        <dbReference type="ARBA" id="ARBA00023136"/>
    </source>
</evidence>
<dbReference type="Pfam" id="PF02485">
    <property type="entry name" value="Branch"/>
    <property type="match status" value="1"/>
</dbReference>
<evidence type="ECO:0000256" key="13">
    <source>
        <dbReference type="ARBA" id="ARBA00023180"/>
    </source>
</evidence>
<keyword evidence="7" id="KW-0256">Endoplasmic reticulum</keyword>
<dbReference type="InterPro" id="IPR003406">
    <property type="entry name" value="Glyco_trans_14"/>
</dbReference>
<keyword evidence="9" id="KW-1133">Transmembrane helix</keyword>
<sequence>MIYVILAHNSPEMLSLLINKLQKKRNHFVIHIDQNQDITPFVEAAGGIQNCHFTQKRYASYWGSFALIEATLHAFDFIRKELRKRQRVVLLSGADLPIKSNRYIDRYLNSHPDTIFIAYEPIPRKIWYKGGITRFPLYDTISTSIKFYGGSQWFSIPYQALSIIFRFLKSNPDFVEYFRYVKIPDESFFQTLFLNCEHPYIDNNLRNHNLHFIKWDKPYKHPRILTAKDLCQIKKSKSLFARKFNITQSTEII</sequence>
<dbReference type="GO" id="GO:0016020">
    <property type="term" value="C:membrane"/>
    <property type="evidence" value="ECO:0007669"/>
    <property type="project" value="InterPro"/>
</dbReference>
<reference evidence="15 16" key="1">
    <citation type="submission" date="2019-02" db="EMBL/GenBank/DDBJ databases">
        <authorList>
            <person name="Li Y."/>
        </authorList>
    </citation>
    <scope>NUCLEOTIDE SEQUENCE [LARGE SCALE GENOMIC DNA]</scope>
    <source>
        <strain evidence="15 16">30C10-4-7</strain>
    </source>
</reference>
<dbReference type="AlphaFoldDB" id="A0A4V2DC47"/>